<evidence type="ECO:0000256" key="9">
    <source>
        <dbReference type="ARBA" id="ARBA00023015"/>
    </source>
</evidence>
<dbReference type="InterPro" id="IPR018062">
    <property type="entry name" value="HTH_AraC-typ_CS"/>
</dbReference>
<dbReference type="EMBL" id="CP040710">
    <property type="protein sequence ID" value="QCX01954.1"/>
    <property type="molecule type" value="Genomic_DNA"/>
</dbReference>
<dbReference type="Pfam" id="PF07494">
    <property type="entry name" value="Reg_prop"/>
    <property type="match status" value="4"/>
</dbReference>
<keyword evidence="3 12" id="KW-0597">Phosphoprotein</keyword>
<dbReference type="CDD" id="cd17574">
    <property type="entry name" value="REC_OmpR"/>
    <property type="match status" value="1"/>
</dbReference>
<keyword evidence="5" id="KW-0547">Nucleotide-binding</keyword>
<dbReference type="InterPro" id="IPR003594">
    <property type="entry name" value="HATPase_dom"/>
</dbReference>
<dbReference type="InterPro" id="IPR011047">
    <property type="entry name" value="Quinoprotein_ADH-like_sf"/>
</dbReference>
<dbReference type="Pfam" id="PF00512">
    <property type="entry name" value="HisKA"/>
    <property type="match status" value="1"/>
</dbReference>
<evidence type="ECO:0000256" key="4">
    <source>
        <dbReference type="ARBA" id="ARBA00022679"/>
    </source>
</evidence>
<evidence type="ECO:0000256" key="2">
    <source>
        <dbReference type="ARBA" id="ARBA00012438"/>
    </source>
</evidence>
<dbReference type="EC" id="2.7.13.3" evidence="2"/>
<dbReference type="InterPro" id="IPR018060">
    <property type="entry name" value="HTH_AraC"/>
</dbReference>
<dbReference type="Pfam" id="PF12833">
    <property type="entry name" value="HTH_18"/>
    <property type="match status" value="1"/>
</dbReference>
<dbReference type="CDD" id="cd00075">
    <property type="entry name" value="HATPase"/>
    <property type="match status" value="1"/>
</dbReference>
<evidence type="ECO:0000256" key="10">
    <source>
        <dbReference type="ARBA" id="ARBA00023125"/>
    </source>
</evidence>
<evidence type="ECO:0000259" key="14">
    <source>
        <dbReference type="PROSITE" id="PS50109"/>
    </source>
</evidence>
<reference evidence="16 17" key="1">
    <citation type="submission" date="2019-05" db="EMBL/GenBank/DDBJ databases">
        <title>Genome sequencing of F202Z8.</title>
        <authorList>
            <person name="Kwon Y.M."/>
        </authorList>
    </citation>
    <scope>NUCLEOTIDE SEQUENCE [LARGE SCALE GENOMIC DNA]</scope>
    <source>
        <strain evidence="16 17">F202Z8</strain>
    </source>
</reference>
<evidence type="ECO:0000256" key="11">
    <source>
        <dbReference type="ARBA" id="ARBA00023163"/>
    </source>
</evidence>
<dbReference type="Gene3D" id="1.10.10.60">
    <property type="entry name" value="Homeodomain-like"/>
    <property type="match status" value="1"/>
</dbReference>
<dbReference type="InterPro" id="IPR015943">
    <property type="entry name" value="WD40/YVTN_repeat-like_dom_sf"/>
</dbReference>
<dbReference type="Gene3D" id="2.130.10.10">
    <property type="entry name" value="YVTN repeat-like/Quinoprotein amine dehydrogenase"/>
    <property type="match status" value="3"/>
</dbReference>
<evidence type="ECO:0000259" key="13">
    <source>
        <dbReference type="PROSITE" id="PS01124"/>
    </source>
</evidence>
<dbReference type="OrthoDB" id="1522078at2"/>
<dbReference type="InterPro" id="IPR036097">
    <property type="entry name" value="HisK_dim/P_sf"/>
</dbReference>
<keyword evidence="17" id="KW-1185">Reference proteome</keyword>
<keyword evidence="4" id="KW-0808">Transferase</keyword>
<dbReference type="SUPFAM" id="SSF63829">
    <property type="entry name" value="Calcium-dependent phosphotriesterase"/>
    <property type="match status" value="1"/>
</dbReference>
<protein>
    <recommendedName>
        <fullName evidence="2">histidine kinase</fullName>
        <ecNumber evidence="2">2.7.13.3</ecNumber>
    </recommendedName>
</protein>
<keyword evidence="10" id="KW-0238">DNA-binding</keyword>
<keyword evidence="11" id="KW-0804">Transcription</keyword>
<name>A0A5B7SYS4_9FLAO</name>
<dbReference type="Gene3D" id="3.30.565.10">
    <property type="entry name" value="Histidine kinase-like ATPase, C-terminal domain"/>
    <property type="match status" value="1"/>
</dbReference>
<comment type="catalytic activity">
    <reaction evidence="1">
        <text>ATP + protein L-histidine = ADP + protein N-phospho-L-histidine.</text>
        <dbReference type="EC" id="2.7.13.3"/>
    </reaction>
</comment>
<keyword evidence="8" id="KW-0902">Two-component regulatory system</keyword>
<evidence type="ECO:0000313" key="17">
    <source>
        <dbReference type="Proteomes" id="UP000310017"/>
    </source>
</evidence>
<dbReference type="PRINTS" id="PR00344">
    <property type="entry name" value="BCTRLSENSOR"/>
</dbReference>
<dbReference type="InterPro" id="IPR003661">
    <property type="entry name" value="HisK_dim/P_dom"/>
</dbReference>
<dbReference type="RefSeq" id="WP_138854291.1">
    <property type="nucleotide sequence ID" value="NZ_CP040710.1"/>
</dbReference>
<organism evidence="16 17">
    <name type="scientific">Aggregatimonas sangjinii</name>
    <dbReference type="NCBI Taxonomy" id="2583587"/>
    <lineage>
        <taxon>Bacteria</taxon>
        <taxon>Pseudomonadati</taxon>
        <taxon>Bacteroidota</taxon>
        <taxon>Flavobacteriia</taxon>
        <taxon>Flavobacteriales</taxon>
        <taxon>Flavobacteriaceae</taxon>
        <taxon>Aggregatimonas</taxon>
    </lineage>
</organism>
<keyword evidence="7" id="KW-0067">ATP-binding</keyword>
<evidence type="ECO:0000259" key="15">
    <source>
        <dbReference type="PROSITE" id="PS50110"/>
    </source>
</evidence>
<evidence type="ECO:0000256" key="3">
    <source>
        <dbReference type="ARBA" id="ARBA00022553"/>
    </source>
</evidence>
<dbReference type="SMART" id="SM00388">
    <property type="entry name" value="HisKA"/>
    <property type="match status" value="1"/>
</dbReference>
<dbReference type="SUPFAM" id="SSF46689">
    <property type="entry name" value="Homeodomain-like"/>
    <property type="match status" value="1"/>
</dbReference>
<dbReference type="FunFam" id="2.60.40.10:FF:000791">
    <property type="entry name" value="Two-component system sensor histidine kinase/response regulator"/>
    <property type="match status" value="1"/>
</dbReference>
<dbReference type="SUPFAM" id="SSF50998">
    <property type="entry name" value="Quinoprotein alcohol dehydrogenase-like"/>
    <property type="match status" value="1"/>
</dbReference>
<evidence type="ECO:0000256" key="7">
    <source>
        <dbReference type="ARBA" id="ARBA00022840"/>
    </source>
</evidence>
<dbReference type="KEGG" id="asag:FGM00_18210"/>
<sequence>MRAIRTTLLFVLLGCFYLLGQEKGYQFKHLNTSDGLSQSSIIAMEQDTLGRMWLGTRDGLNLYDGTDFKVYRTSEGDTTSISNSDILSITEDSEGYIWVGTYNGLNRYDPKSDTFTRFFYSNAENSLSNNTIWCITEMQNGELWMGTSNGLSIYDKKTNRFQAVYSSNSGDSLPSNYVLSITQTNDGAIWIGTSNGFCKTIRNGSEKPTFETLALKGGNIHPFVQTIVSCDKNSLCIGTKNMGMLKFDLLSERYIIKPSYQKNTDVRAIVTDYNGKLWLGTSEGIVLLENDKAIASLTSQTNSSGGLSHNYIKSLLVDKKGSIWIGSYHGGIDIWDASNINFLDYSEYLDRNKLGSRVVSAIASDHGEELYIATEGGGITILNTEEQRADYLNMANSTGLVSNNIKSLSLQENFLYIGSFNKGLMAYDLSKKAFADTKLSDSLRHLTKNIGIYDIEKGIGNTLWLGTFGEGLIQYDLKTGHHNILQTYDDKGAGLSSNRIRSLMIDRSSNVWVGTQSGLNLLPYQNGIYDPQKIKHFQYDKDTGSGDDILTIYQDALGAIWVGIRAKGLFRFDGKEFQNVPIRTTKSITSIYAIAEDQDNVLWMSSNQGLIKYETRTDAFTLFTQKDGLAGNEFSSGAVLKTKGSKFYFGGPGGLSFFDARNIAKNDFSPQVILTDFNIKNEPISPKDENGILEQSLPYTKKVALAYDNANFSINYAIPNFVNPASNQYQYRMVGLEENWTTTTRTQANYTIQKPGNYTFEVKGANNDGVWNAEPTSIQIEVLPAPWRSVWAFTLYGILLFGAIWGFGNIIRSRTKLKHELQLEHLKNQQNIENNDAKLRFFTNISHEFRTPLTLITGPLQQLLEDYKGSRYVYKKLLVMESNANHLLQLINRLMDFRKLEHERVKLETAEGNIVKFLREIFLSFTEFAKGRNYEYSFTTESEEILVYYDRPKLEQVFYNLISNAFKYTPQDGQIAIEIRTGEENITIDVKDSGHGIPEEYRERIFDRFFEIPEYRRDVTEQGTGTGIGLSIAKRMVELHKGSIAVIGDTKKGSIFRVTLPLGKEHLQENQIIPNFKFSDDLRLYTSQLEQGQENNEAIISELLLNQEKYVILLVEDNTPLRNFMKDLLKEKYNVLEAGDGQEAMQKALKFVPDLIVSDVIMPRMVGTELCAKIKENIKTSHIPVILLTSRTSLLYKFEGLESGADDYISKPFDVREFQLRIKNLIESSKRLRTKFSNDNGFKPNEIAVSSIDEELLVKALQIVEDNISNDQFDIPTFSSELGVSRTLLFTKTKAWTNMTPNEFIQEVRMKRAVQLLEQDKLNISQVSYKVGFKNPKYFSKCFQKKYGITPSSYTEKFSENFTD</sequence>
<dbReference type="SUPFAM" id="SSF47384">
    <property type="entry name" value="Homodimeric domain of signal transducing histidine kinase"/>
    <property type="match status" value="1"/>
</dbReference>
<dbReference type="PROSITE" id="PS50110">
    <property type="entry name" value="RESPONSE_REGULATORY"/>
    <property type="match status" value="1"/>
</dbReference>
<feature type="modified residue" description="4-aspartylphosphate" evidence="12">
    <location>
        <position position="1159"/>
    </location>
</feature>
<feature type="domain" description="HTH araC/xylS-type" evidence="13">
    <location>
        <begin position="1258"/>
        <end position="1357"/>
    </location>
</feature>
<dbReference type="FunFam" id="3.30.565.10:FF:000037">
    <property type="entry name" value="Hybrid sensor histidine kinase/response regulator"/>
    <property type="match status" value="1"/>
</dbReference>
<dbReference type="FunFam" id="1.10.287.130:FF:000045">
    <property type="entry name" value="Two-component system sensor histidine kinase/response regulator"/>
    <property type="match status" value="1"/>
</dbReference>
<evidence type="ECO:0000313" key="16">
    <source>
        <dbReference type="EMBL" id="QCX01954.1"/>
    </source>
</evidence>
<dbReference type="PROSITE" id="PS00041">
    <property type="entry name" value="HTH_ARAC_FAMILY_1"/>
    <property type="match status" value="1"/>
</dbReference>
<dbReference type="PROSITE" id="PS01124">
    <property type="entry name" value="HTH_ARAC_FAMILY_2"/>
    <property type="match status" value="1"/>
</dbReference>
<dbReference type="InterPro" id="IPR011110">
    <property type="entry name" value="Reg_prop"/>
</dbReference>
<keyword evidence="6" id="KW-0418">Kinase</keyword>
<dbReference type="Pfam" id="PF02518">
    <property type="entry name" value="HATPase_c"/>
    <property type="match status" value="1"/>
</dbReference>
<dbReference type="InterPro" id="IPR011123">
    <property type="entry name" value="Y_Y_Y"/>
</dbReference>
<dbReference type="SMART" id="SM00342">
    <property type="entry name" value="HTH_ARAC"/>
    <property type="match status" value="1"/>
</dbReference>
<dbReference type="Proteomes" id="UP000310017">
    <property type="component" value="Chromosome"/>
</dbReference>
<dbReference type="InterPro" id="IPR004358">
    <property type="entry name" value="Sig_transdc_His_kin-like_C"/>
</dbReference>
<dbReference type="GO" id="GO:0000155">
    <property type="term" value="F:phosphorelay sensor kinase activity"/>
    <property type="evidence" value="ECO:0007669"/>
    <property type="project" value="InterPro"/>
</dbReference>
<dbReference type="InterPro" id="IPR001789">
    <property type="entry name" value="Sig_transdc_resp-reg_receiver"/>
</dbReference>
<dbReference type="Gene3D" id="2.60.40.10">
    <property type="entry name" value="Immunoglobulins"/>
    <property type="match status" value="1"/>
</dbReference>
<dbReference type="SUPFAM" id="SSF55874">
    <property type="entry name" value="ATPase domain of HSP90 chaperone/DNA topoisomerase II/histidine kinase"/>
    <property type="match status" value="1"/>
</dbReference>
<keyword evidence="9" id="KW-0805">Transcription regulation</keyword>
<dbReference type="SMART" id="SM00387">
    <property type="entry name" value="HATPase_c"/>
    <property type="match status" value="1"/>
</dbReference>
<dbReference type="Pfam" id="PF00072">
    <property type="entry name" value="Response_reg"/>
    <property type="match status" value="1"/>
</dbReference>
<dbReference type="InterPro" id="IPR013783">
    <property type="entry name" value="Ig-like_fold"/>
</dbReference>
<evidence type="ECO:0000256" key="12">
    <source>
        <dbReference type="PROSITE-ProRule" id="PRU00169"/>
    </source>
</evidence>
<dbReference type="GO" id="GO:0043565">
    <property type="term" value="F:sequence-specific DNA binding"/>
    <property type="evidence" value="ECO:0007669"/>
    <property type="project" value="InterPro"/>
</dbReference>
<dbReference type="InterPro" id="IPR005467">
    <property type="entry name" value="His_kinase_dom"/>
</dbReference>
<dbReference type="CDD" id="cd00082">
    <property type="entry name" value="HisKA"/>
    <property type="match status" value="1"/>
</dbReference>
<dbReference type="Pfam" id="PF07495">
    <property type="entry name" value="Y_Y_Y"/>
    <property type="match status" value="1"/>
</dbReference>
<dbReference type="Gene3D" id="1.10.287.130">
    <property type="match status" value="1"/>
</dbReference>
<evidence type="ECO:0000256" key="5">
    <source>
        <dbReference type="ARBA" id="ARBA00022741"/>
    </source>
</evidence>
<feature type="domain" description="Histidine kinase" evidence="14">
    <location>
        <begin position="844"/>
        <end position="1064"/>
    </location>
</feature>
<proteinExistence type="predicted"/>
<dbReference type="SUPFAM" id="SSF52172">
    <property type="entry name" value="CheY-like"/>
    <property type="match status" value="1"/>
</dbReference>
<dbReference type="PANTHER" id="PTHR43547">
    <property type="entry name" value="TWO-COMPONENT HISTIDINE KINASE"/>
    <property type="match status" value="1"/>
</dbReference>
<dbReference type="PANTHER" id="PTHR43547:SF2">
    <property type="entry name" value="HYBRID SIGNAL TRANSDUCTION HISTIDINE KINASE C"/>
    <property type="match status" value="1"/>
</dbReference>
<dbReference type="InterPro" id="IPR009057">
    <property type="entry name" value="Homeodomain-like_sf"/>
</dbReference>
<dbReference type="Gene3D" id="3.40.50.2300">
    <property type="match status" value="1"/>
</dbReference>
<dbReference type="PROSITE" id="PS50109">
    <property type="entry name" value="HIS_KIN"/>
    <property type="match status" value="1"/>
</dbReference>
<dbReference type="SMART" id="SM00448">
    <property type="entry name" value="REC"/>
    <property type="match status" value="1"/>
</dbReference>
<evidence type="ECO:0000256" key="8">
    <source>
        <dbReference type="ARBA" id="ARBA00023012"/>
    </source>
</evidence>
<accession>A0A5B7SYS4</accession>
<dbReference type="GO" id="GO:0005524">
    <property type="term" value="F:ATP binding"/>
    <property type="evidence" value="ECO:0007669"/>
    <property type="project" value="UniProtKB-KW"/>
</dbReference>
<dbReference type="InterPro" id="IPR011006">
    <property type="entry name" value="CheY-like_superfamily"/>
</dbReference>
<evidence type="ECO:0000256" key="1">
    <source>
        <dbReference type="ARBA" id="ARBA00000085"/>
    </source>
</evidence>
<evidence type="ECO:0000256" key="6">
    <source>
        <dbReference type="ARBA" id="ARBA00022777"/>
    </source>
</evidence>
<gene>
    <name evidence="16" type="ORF">FGM00_18210</name>
</gene>
<dbReference type="GO" id="GO:0003700">
    <property type="term" value="F:DNA-binding transcription factor activity"/>
    <property type="evidence" value="ECO:0007669"/>
    <property type="project" value="InterPro"/>
</dbReference>
<dbReference type="InterPro" id="IPR036890">
    <property type="entry name" value="HATPase_C_sf"/>
</dbReference>
<feature type="domain" description="Response regulatory" evidence="15">
    <location>
        <begin position="1111"/>
        <end position="1226"/>
    </location>
</feature>